<evidence type="ECO:0000256" key="1">
    <source>
        <dbReference type="ARBA" id="ARBA00034120"/>
    </source>
</evidence>
<comment type="similarity">
    <text evidence="1">Belongs to the bacterial reverse transcriptase family.</text>
</comment>
<dbReference type="CDD" id="cd01646">
    <property type="entry name" value="RT_Bac_retron_I"/>
    <property type="match status" value="1"/>
</dbReference>
<sequence>MAQPLKTLINAESLDFALRHITTYYDTDFFPRTEEFLAIQYSWDEVKSHILESDLDHILSAPPLVEPWPKTRSGFRIVHRPEPLDSIVFAALAKTIASDVEAARASPEVACSYRISESDRSFFADGSGFNVYRERCENLSADFQFVLSADISDFYNKIYLHRLQNAIQSATDYPPGISKRIEYFLTALNTRASQGIPVGPAASIIMAEATLIDADQFIYGRGFEHVRYVDDFRIFGNSLQELQTLFQDFCVYLHENQRLSLSPEKTRISKSEDFLNQELNNQYQLEKLEILGEIEVVNPYTMEIEDVDYVVMENAGAILLDALTRITKFETLDLGVIRAIVRRARAHGINDIAGCLMEHIAFFAPAVNDIALYFDSITDADFVSNFAPQLEGLCDHPASHIRAVRLWFEWYFSRHEALLSIGRIRAFVFASKRLRPQARAAITMNNQAWIKDRKNQLLHYAYWDRRSIVLAAQILSKDEREKWLMPIIKTESLDRMDKWMAKWVLDGSPDEFPIEDDIPF</sequence>
<evidence type="ECO:0000313" key="4">
    <source>
        <dbReference type="Proteomes" id="UP000463961"/>
    </source>
</evidence>
<evidence type="ECO:0000313" key="3">
    <source>
        <dbReference type="EMBL" id="BBU69054.1"/>
    </source>
</evidence>
<dbReference type="EMBL" id="AP022345">
    <property type="protein sequence ID" value="BBU69054.1"/>
    <property type="molecule type" value="Genomic_DNA"/>
</dbReference>
<dbReference type="RefSeq" id="WP_162050194.1">
    <property type="nucleotide sequence ID" value="NZ_AP019011.1"/>
</dbReference>
<keyword evidence="3" id="KW-0808">Transferase</keyword>
<protein>
    <submittedName>
        <fullName evidence="3">Reverse transcriptase</fullName>
    </submittedName>
</protein>
<reference evidence="4" key="1">
    <citation type="submission" date="2020-01" db="EMBL/GenBank/DDBJ databases">
        <title>Phosphoaccumulans saitamaens gen. nov., sp. nov., a polyphosphate accumulating bacterium isolated from surface river water.</title>
        <authorList>
            <person name="Watanabe K."/>
            <person name="Suda W."/>
        </authorList>
    </citation>
    <scope>NUCLEOTIDE SEQUENCE [LARGE SCALE GENOMIC DNA]</scope>
    <source>
        <strain evidence="4">ICHIAU1</strain>
    </source>
</reference>
<dbReference type="OrthoDB" id="8068221at2"/>
<dbReference type="PROSITE" id="PS50878">
    <property type="entry name" value="RT_POL"/>
    <property type="match status" value="1"/>
</dbReference>
<name>A0A7R6TPI0_9RHOO</name>
<dbReference type="Pfam" id="PF00078">
    <property type="entry name" value="RVT_1"/>
    <property type="match status" value="1"/>
</dbReference>
<dbReference type="PANTHER" id="PTHR34047">
    <property type="entry name" value="NUCLEAR INTRON MATURASE 1, MITOCHONDRIAL-RELATED"/>
    <property type="match status" value="1"/>
</dbReference>
<dbReference type="InterPro" id="IPR043502">
    <property type="entry name" value="DNA/RNA_pol_sf"/>
</dbReference>
<dbReference type="GO" id="GO:0003964">
    <property type="term" value="F:RNA-directed DNA polymerase activity"/>
    <property type="evidence" value="ECO:0007669"/>
    <property type="project" value="UniProtKB-KW"/>
</dbReference>
<dbReference type="AlphaFoldDB" id="A0A7R6TPI0"/>
<organism evidence="3 4">
    <name type="scientific">Fluviibacter phosphoraccumulans</name>
    <dbReference type="NCBI Taxonomy" id="1751046"/>
    <lineage>
        <taxon>Bacteria</taxon>
        <taxon>Pseudomonadati</taxon>
        <taxon>Pseudomonadota</taxon>
        <taxon>Betaproteobacteria</taxon>
        <taxon>Rhodocyclales</taxon>
        <taxon>Fluviibacteraceae</taxon>
        <taxon>Fluviibacter</taxon>
    </lineage>
</organism>
<keyword evidence="4" id="KW-1185">Reference proteome</keyword>
<dbReference type="Proteomes" id="UP000463961">
    <property type="component" value="Chromosome"/>
</dbReference>
<accession>A0A7R6TPI0</accession>
<dbReference type="InterPro" id="IPR000477">
    <property type="entry name" value="RT_dom"/>
</dbReference>
<evidence type="ECO:0000259" key="2">
    <source>
        <dbReference type="PROSITE" id="PS50878"/>
    </source>
</evidence>
<dbReference type="InterPro" id="IPR051083">
    <property type="entry name" value="GrpII_Intron_Splice-Mob/Def"/>
</dbReference>
<gene>
    <name evidence="3" type="ORF">ICHIAU1_13370</name>
</gene>
<dbReference type="PANTHER" id="PTHR34047:SF8">
    <property type="entry name" value="PROTEIN YKFC"/>
    <property type="match status" value="1"/>
</dbReference>
<proteinExistence type="inferred from homology"/>
<feature type="domain" description="Reverse transcriptase" evidence="2">
    <location>
        <begin position="49"/>
        <end position="279"/>
    </location>
</feature>
<dbReference type="SUPFAM" id="SSF56672">
    <property type="entry name" value="DNA/RNA polymerases"/>
    <property type="match status" value="1"/>
</dbReference>
<keyword evidence="3" id="KW-0695">RNA-directed DNA polymerase</keyword>
<keyword evidence="3" id="KW-0548">Nucleotidyltransferase</keyword>